<feature type="transmembrane region" description="Helical" evidence="1">
    <location>
        <begin position="20"/>
        <end position="41"/>
    </location>
</feature>
<dbReference type="GeneID" id="30150897"/>
<reference evidence="3" key="1">
    <citation type="submission" date="2016-05" db="EMBL/GenBank/DDBJ databases">
        <title>Comparative genomics of biotechnologically important yeasts.</title>
        <authorList>
            <consortium name="DOE Joint Genome Institute"/>
            <person name="Riley R."/>
            <person name="Haridas S."/>
            <person name="Wolfe K.H."/>
            <person name="Lopes M.R."/>
            <person name="Hittinger C.T."/>
            <person name="Goker M."/>
            <person name="Salamov A."/>
            <person name="Wisecaver J."/>
            <person name="Long T.M."/>
            <person name="Aerts A.L."/>
            <person name="Barry K."/>
            <person name="Choi C."/>
            <person name="Clum A."/>
            <person name="Coughlan A.Y."/>
            <person name="Deshpande S."/>
            <person name="Douglass A.P."/>
            <person name="Hanson S.J."/>
            <person name="Klenk H.-P."/>
            <person name="Labutti K."/>
            <person name="Lapidus A."/>
            <person name="Lindquist E."/>
            <person name="Lipzen A."/>
            <person name="Meier-Kolthoff J.P."/>
            <person name="Ohm R.A."/>
            <person name="Otillar R.P."/>
            <person name="Pangilinan J."/>
            <person name="Peng Y."/>
            <person name="Rokas A."/>
            <person name="Rosa C.A."/>
            <person name="Scheuner C."/>
            <person name="Sibirny A.A."/>
            <person name="Slot J.C."/>
            <person name="Stielow J.B."/>
            <person name="Sun H."/>
            <person name="Kurtzman C.P."/>
            <person name="Blackwell M."/>
            <person name="Grigoriev I.V."/>
            <person name="Jeffries T.W."/>
        </authorList>
    </citation>
    <scope>NUCLEOTIDE SEQUENCE [LARGE SCALE GENOMIC DNA]</scope>
    <source>
        <strain evidence="3">NRRL Y-12698</strain>
    </source>
</reference>
<evidence type="ECO:0000256" key="1">
    <source>
        <dbReference type="SAM" id="Phobius"/>
    </source>
</evidence>
<evidence type="ECO:0000313" key="2">
    <source>
        <dbReference type="EMBL" id="ODQ77523.1"/>
    </source>
</evidence>
<proteinExistence type="predicted"/>
<name>A0A1E3QII4_9ASCO</name>
<evidence type="ECO:0000313" key="3">
    <source>
        <dbReference type="Proteomes" id="UP000094336"/>
    </source>
</evidence>
<accession>A0A1E3QII4</accession>
<dbReference type="Proteomes" id="UP000094336">
    <property type="component" value="Unassembled WGS sequence"/>
</dbReference>
<organism evidence="2 3">
    <name type="scientific">Babjeviella inositovora NRRL Y-12698</name>
    <dbReference type="NCBI Taxonomy" id="984486"/>
    <lineage>
        <taxon>Eukaryota</taxon>
        <taxon>Fungi</taxon>
        <taxon>Dikarya</taxon>
        <taxon>Ascomycota</taxon>
        <taxon>Saccharomycotina</taxon>
        <taxon>Pichiomycetes</taxon>
        <taxon>Serinales incertae sedis</taxon>
        <taxon>Babjeviella</taxon>
    </lineage>
</organism>
<gene>
    <name evidence="2" type="ORF">BABINDRAFT_99358</name>
</gene>
<keyword evidence="1" id="KW-1133">Transmembrane helix</keyword>
<dbReference type="AlphaFoldDB" id="A0A1E3QII4"/>
<keyword evidence="3" id="KW-1185">Reference proteome</keyword>
<keyword evidence="1" id="KW-0472">Membrane</keyword>
<dbReference type="EMBL" id="KV454440">
    <property type="protein sequence ID" value="ODQ77523.1"/>
    <property type="molecule type" value="Genomic_DNA"/>
</dbReference>
<sequence>MAFLSEKFLFHWEYSPEVCAWHLVQPGIWFSLAFGSAWHLFYRSRQYIYREIINMT</sequence>
<dbReference type="RefSeq" id="XP_018982851.1">
    <property type="nucleotide sequence ID" value="XM_019133044.1"/>
</dbReference>
<protein>
    <submittedName>
        <fullName evidence="2">Uncharacterized protein</fullName>
    </submittedName>
</protein>
<keyword evidence="1" id="KW-0812">Transmembrane</keyword>